<dbReference type="EMBL" id="BLAL01000324">
    <property type="protein sequence ID" value="GET03469.1"/>
    <property type="molecule type" value="Genomic_DNA"/>
</dbReference>
<dbReference type="STRING" id="94130.A0A2Z6S2Q1"/>
<evidence type="ECO:0000313" key="2">
    <source>
        <dbReference type="EMBL" id="GBC09524.1"/>
    </source>
</evidence>
<feature type="compositionally biased region" description="Low complexity" evidence="1">
    <location>
        <begin position="228"/>
        <end position="240"/>
    </location>
</feature>
<organism evidence="2 4">
    <name type="scientific">Rhizophagus clarus</name>
    <dbReference type="NCBI Taxonomy" id="94130"/>
    <lineage>
        <taxon>Eukaryota</taxon>
        <taxon>Fungi</taxon>
        <taxon>Fungi incertae sedis</taxon>
        <taxon>Mucoromycota</taxon>
        <taxon>Glomeromycotina</taxon>
        <taxon>Glomeromycetes</taxon>
        <taxon>Glomerales</taxon>
        <taxon>Glomeraceae</taxon>
        <taxon>Rhizophagus</taxon>
    </lineage>
</organism>
<feature type="compositionally biased region" description="Acidic residues" evidence="1">
    <location>
        <begin position="251"/>
        <end position="279"/>
    </location>
</feature>
<dbReference type="Proteomes" id="UP000247702">
    <property type="component" value="Unassembled WGS sequence"/>
</dbReference>
<protein>
    <submittedName>
        <fullName evidence="2">Uncharacterized protein</fullName>
    </submittedName>
</protein>
<reference evidence="2 4" key="1">
    <citation type="submission" date="2017-11" db="EMBL/GenBank/DDBJ databases">
        <title>The genome of Rhizophagus clarus HR1 reveals common genetic basis of auxotrophy among arbuscular mycorrhizal fungi.</title>
        <authorList>
            <person name="Kobayashi Y."/>
        </authorList>
    </citation>
    <scope>NUCLEOTIDE SEQUENCE [LARGE SCALE GENOMIC DNA]</scope>
    <source>
        <strain evidence="2 4">HR1</strain>
    </source>
</reference>
<gene>
    <name evidence="3" type="ORF">RCL2_002980900</name>
    <name evidence="2" type="ORF">RclHR1_08950002</name>
</gene>
<proteinExistence type="predicted"/>
<dbReference type="AlphaFoldDB" id="A0A2Z6S2Q1"/>
<dbReference type="Proteomes" id="UP000615446">
    <property type="component" value="Unassembled WGS sequence"/>
</dbReference>
<keyword evidence="4" id="KW-1185">Reference proteome</keyword>
<feature type="compositionally biased region" description="Basic residues" evidence="1">
    <location>
        <begin position="284"/>
        <end position="293"/>
    </location>
</feature>
<evidence type="ECO:0000313" key="3">
    <source>
        <dbReference type="EMBL" id="GET03469.1"/>
    </source>
</evidence>
<sequence length="293" mass="33076">MIANITTILYILNVSDEIINSGTLQKGTAISRVDGNDGFQIYKYSNYLTSASHANSDSSNDIETTPFEEENMYLIMGKFSVSQDDSINVTIISNIHIPLDKDDIPIMKPTVNFVGKTMNYAQLTEVGYTLQIQVKPYLSKKQFNPFLINLTHPVSGRFKNALTKAKKNSTIHTTGLFFLADKQLYCEILEFQFIMEQRINLIRQNLETKPSPSLPLANTSKQGHGGRKSSTTKISEISKSLLSQDQHIEVIDSDQEINDNEEIEEIEGIGENIEEDNNDDAPNKPKRPKRKRK</sequence>
<feature type="compositionally biased region" description="Polar residues" evidence="1">
    <location>
        <begin position="208"/>
        <end position="222"/>
    </location>
</feature>
<dbReference type="OrthoDB" id="2382642at2759"/>
<comment type="caution">
    <text evidence="2">The sequence shown here is derived from an EMBL/GenBank/DDBJ whole genome shotgun (WGS) entry which is preliminary data.</text>
</comment>
<evidence type="ECO:0000313" key="4">
    <source>
        <dbReference type="Proteomes" id="UP000247702"/>
    </source>
</evidence>
<accession>A0A2Z6S2Q1</accession>
<name>A0A2Z6S2Q1_9GLOM</name>
<dbReference type="EMBL" id="BEXD01004309">
    <property type="protein sequence ID" value="GBC09524.1"/>
    <property type="molecule type" value="Genomic_DNA"/>
</dbReference>
<evidence type="ECO:0000256" key="1">
    <source>
        <dbReference type="SAM" id="MobiDB-lite"/>
    </source>
</evidence>
<feature type="region of interest" description="Disordered" evidence="1">
    <location>
        <begin position="208"/>
        <end position="293"/>
    </location>
</feature>
<reference evidence="3" key="2">
    <citation type="submission" date="2019-10" db="EMBL/GenBank/DDBJ databases">
        <title>Conservation and host-specific expression of non-tandemly repeated heterogenous ribosome RNA gene in arbuscular mycorrhizal fungi.</title>
        <authorList>
            <person name="Maeda T."/>
            <person name="Kobayashi Y."/>
            <person name="Nakagawa T."/>
            <person name="Ezawa T."/>
            <person name="Yamaguchi K."/>
            <person name="Bino T."/>
            <person name="Nishimoto Y."/>
            <person name="Shigenobu S."/>
            <person name="Kawaguchi M."/>
        </authorList>
    </citation>
    <scope>NUCLEOTIDE SEQUENCE</scope>
    <source>
        <strain evidence="3">HR1</strain>
    </source>
</reference>